<evidence type="ECO:0000313" key="2">
    <source>
        <dbReference type="Proteomes" id="UP000784294"/>
    </source>
</evidence>
<organism evidence="1 2">
    <name type="scientific">Protopolystoma xenopodis</name>
    <dbReference type="NCBI Taxonomy" id="117903"/>
    <lineage>
        <taxon>Eukaryota</taxon>
        <taxon>Metazoa</taxon>
        <taxon>Spiralia</taxon>
        <taxon>Lophotrochozoa</taxon>
        <taxon>Platyhelminthes</taxon>
        <taxon>Monogenea</taxon>
        <taxon>Polyopisthocotylea</taxon>
        <taxon>Polystomatidea</taxon>
        <taxon>Polystomatidae</taxon>
        <taxon>Protopolystoma</taxon>
    </lineage>
</organism>
<proteinExistence type="predicted"/>
<protein>
    <submittedName>
        <fullName evidence="1">Uncharacterized protein</fullName>
    </submittedName>
</protein>
<comment type="caution">
    <text evidence="1">The sequence shown here is derived from an EMBL/GenBank/DDBJ whole genome shotgun (WGS) entry which is preliminary data.</text>
</comment>
<name>A0A3S5AWA3_9PLAT</name>
<keyword evidence="2" id="KW-1185">Reference proteome</keyword>
<dbReference type="AlphaFoldDB" id="A0A3S5AWA3"/>
<dbReference type="Proteomes" id="UP000784294">
    <property type="component" value="Unassembled WGS sequence"/>
</dbReference>
<reference evidence="1" key="1">
    <citation type="submission" date="2018-11" db="EMBL/GenBank/DDBJ databases">
        <authorList>
            <consortium name="Pathogen Informatics"/>
        </authorList>
    </citation>
    <scope>NUCLEOTIDE SEQUENCE</scope>
</reference>
<sequence length="105" mass="12093">MIHKSCALWANLPRRHHIFCLPCSPLFPVANPTRASCLHLPYWPVNPFLIFLRDRFHSTRCFLTALPSNRLFSDSNTCTRIILFINPRTLNKLCTSISGQLLSLK</sequence>
<gene>
    <name evidence="1" type="ORF">PXEA_LOCUS134</name>
</gene>
<dbReference type="EMBL" id="CAAALY010000254">
    <property type="protein sequence ID" value="VEL06694.1"/>
    <property type="molecule type" value="Genomic_DNA"/>
</dbReference>
<accession>A0A3S5AWA3</accession>
<evidence type="ECO:0000313" key="1">
    <source>
        <dbReference type="EMBL" id="VEL06694.1"/>
    </source>
</evidence>